<sequence>MSHPHSRQICTDCTVIFQKAGSVLTSGITETVSSLPLDQSYRERIIRHVHQNQCDMCSLISNTIPAINDPLDSKRTAELRFTLLQNNPASVNLRLWEFCAEDQKARSHAGGLSIQDVRNGRSTRILSAPTTWSAETLGQIKDWLETCLSSHAQCANRSSGRLPRRLIDVWSTTEPLPKHFDQLSLENSQNIRVVVSESLPQDTKYLTLSHRWGNPPKLLLTTQTQFLLKEDIVPHLLACDEAAVFRHAIQVTRGLGFRYIWIDALCIEQDNGPEKAVDIMHMDEVYTNSSLNLSASVASVLDGLVFDRDLSSINPCRATVVVEAGQESVALQATPEGFHSLRAVGPLYERGWVYQERLLAPRIVHFLSDQVYWECHALDASEVLPEGYQDGLERQTRGMAAITKGLSANELELRWFRLVEDYTATALTYPDDRLLAVSALAKQFSSVAKRNPNDYLAGMWKDSLLASLVWLLAEYEEGSEPQRSSDAPRETEVAPSWSWASIMDTVSWPQSSEYTRIVPSVEWVDVEVDRTSQNLFDGTNLCRLRLRGHMRKICRYIENGQPWISISGTVRFPEVLEINEEFFDQPLALSWDTCRESVALALKDDSEGLPGRTYFLLHIGAEQAAYCGDWEPAAEEGMILERTPEHGTYRRVGHFLVPYLSIQDYESFELAGAFHRGFEGLLDENSGDYHELDPDGRSPSHHTSQRVFHPSPYEMARPSSDRPPSRSRSRSPSLVKSSSHPTPRRAIRPLLLLVALINLSWSLYQLPTTRVIESRLCFDHYFLSDPSAVPPDGTIPEELCKLETIQQRLGKLQGVMETIWVGGDFLMTIPLVTLADRYGYGFVLRLNLIPRAFLLGWMLFVGYFRWLPVEWVVLAPTGSWLGGDCVLNSVVYFLVSELTGDVVLRATFFAYLNATTSIFSSQLGPALASMTMSFRLWLPFVLGLGLLLISAPLISLLPIAPPPHPVEPRETHDEERSSLPSPQAPPKSLLSLFNTRLFSILSLLTAPTPNFVLLLVVFFLASLASSDTKLLPLYITNRYHLLLSSIGYLLSVKAVFNFFLLTYIIPALLRKQAGYMSAHEPEAGPTRTTIHNAKICLLLSAFGALCVALAPSIGWLVCALGVYALGIALPMFTFGLLKSEHVVKQVDSETGVVFSVVMLVRTVGTLMGAMVMPLLWVEALKTGDPEDLGLPWGVSGIIYAVASVVLLGMKVAG</sequence>
<feature type="transmembrane region" description="Helical" evidence="2">
    <location>
        <begin position="872"/>
        <end position="895"/>
    </location>
</feature>
<accession>A0ABR0FCY8</accession>
<feature type="compositionally biased region" description="Basic and acidic residues" evidence="1">
    <location>
        <begin position="966"/>
        <end position="977"/>
    </location>
</feature>
<reference evidence="4 5" key="1">
    <citation type="journal article" date="2023" name="bioRxiv">
        <title>High-quality genome assemblies of four members of thePodospora anserinaspecies complex.</title>
        <authorList>
            <person name="Ament-Velasquez S.L."/>
            <person name="Vogan A.A."/>
            <person name="Wallerman O."/>
            <person name="Hartmann F."/>
            <person name="Gautier V."/>
            <person name="Silar P."/>
            <person name="Giraud T."/>
            <person name="Johannesson H."/>
        </authorList>
    </citation>
    <scope>NUCLEOTIDE SEQUENCE [LARGE SCALE GENOMIC DNA]</scope>
    <source>
        <strain evidence="4 5">CBS 112042</strain>
    </source>
</reference>
<proteinExistence type="predicted"/>
<keyword evidence="2" id="KW-0472">Membrane</keyword>
<feature type="transmembrane region" description="Helical" evidence="2">
    <location>
        <begin position="1095"/>
        <end position="1114"/>
    </location>
</feature>
<feature type="compositionally biased region" description="Basic and acidic residues" evidence="1">
    <location>
        <begin position="687"/>
        <end position="698"/>
    </location>
</feature>
<evidence type="ECO:0000256" key="2">
    <source>
        <dbReference type="SAM" id="Phobius"/>
    </source>
</evidence>
<evidence type="ECO:0000256" key="1">
    <source>
        <dbReference type="SAM" id="MobiDB-lite"/>
    </source>
</evidence>
<dbReference type="GeneID" id="87899127"/>
<dbReference type="PANTHER" id="PTHR33112">
    <property type="entry name" value="DOMAIN PROTEIN, PUTATIVE-RELATED"/>
    <property type="match status" value="1"/>
</dbReference>
<dbReference type="Pfam" id="PF06985">
    <property type="entry name" value="HET"/>
    <property type="match status" value="1"/>
</dbReference>
<dbReference type="CDD" id="cd06174">
    <property type="entry name" value="MFS"/>
    <property type="match status" value="1"/>
</dbReference>
<evidence type="ECO:0000259" key="3">
    <source>
        <dbReference type="Pfam" id="PF06985"/>
    </source>
</evidence>
<dbReference type="InterPro" id="IPR036259">
    <property type="entry name" value="MFS_trans_sf"/>
</dbReference>
<feature type="transmembrane region" description="Helical" evidence="2">
    <location>
        <begin position="1041"/>
        <end position="1069"/>
    </location>
</feature>
<dbReference type="InterPro" id="IPR010730">
    <property type="entry name" value="HET"/>
</dbReference>
<keyword evidence="2" id="KW-0812">Transmembrane</keyword>
<gene>
    <name evidence="4" type="ORF">QC761_504190</name>
</gene>
<dbReference type="RefSeq" id="XP_062730797.1">
    <property type="nucleotide sequence ID" value="XM_062879645.1"/>
</dbReference>
<evidence type="ECO:0000313" key="5">
    <source>
        <dbReference type="Proteomes" id="UP001322138"/>
    </source>
</evidence>
<organism evidence="4 5">
    <name type="scientific">Podospora bellae-mahoneyi</name>
    <dbReference type="NCBI Taxonomy" id="2093777"/>
    <lineage>
        <taxon>Eukaryota</taxon>
        <taxon>Fungi</taxon>
        <taxon>Dikarya</taxon>
        <taxon>Ascomycota</taxon>
        <taxon>Pezizomycotina</taxon>
        <taxon>Sordariomycetes</taxon>
        <taxon>Sordariomycetidae</taxon>
        <taxon>Sordariales</taxon>
        <taxon>Podosporaceae</taxon>
        <taxon>Podospora</taxon>
    </lineage>
</organism>
<name>A0ABR0FCY8_9PEZI</name>
<feature type="region of interest" description="Disordered" evidence="1">
    <location>
        <begin position="965"/>
        <end position="985"/>
    </location>
</feature>
<feature type="transmembrane region" description="Helical" evidence="2">
    <location>
        <begin position="1151"/>
        <end position="1177"/>
    </location>
</feature>
<evidence type="ECO:0000313" key="4">
    <source>
        <dbReference type="EMBL" id="KAK4641821.1"/>
    </source>
</evidence>
<dbReference type="EMBL" id="JAFFGZ010000007">
    <property type="protein sequence ID" value="KAK4641821.1"/>
    <property type="molecule type" value="Genomic_DNA"/>
</dbReference>
<dbReference type="PANTHER" id="PTHR33112:SF16">
    <property type="entry name" value="HETEROKARYON INCOMPATIBILITY DOMAIN-CONTAINING PROTEIN"/>
    <property type="match status" value="1"/>
</dbReference>
<feature type="region of interest" description="Disordered" evidence="1">
    <location>
        <begin position="686"/>
        <end position="742"/>
    </location>
</feature>
<dbReference type="SUPFAM" id="SSF103473">
    <property type="entry name" value="MFS general substrate transporter"/>
    <property type="match status" value="1"/>
</dbReference>
<feature type="transmembrane region" description="Helical" evidence="2">
    <location>
        <begin position="1189"/>
        <end position="1209"/>
    </location>
</feature>
<protein>
    <recommendedName>
        <fullName evidence="3">Heterokaryon incompatibility domain-containing protein</fullName>
    </recommendedName>
</protein>
<keyword evidence="5" id="KW-1185">Reference proteome</keyword>
<feature type="transmembrane region" description="Helical" evidence="2">
    <location>
        <begin position="818"/>
        <end position="836"/>
    </location>
</feature>
<feature type="compositionally biased region" description="Low complexity" evidence="1">
    <location>
        <begin position="730"/>
        <end position="741"/>
    </location>
</feature>
<dbReference type="Proteomes" id="UP001322138">
    <property type="component" value="Unassembled WGS sequence"/>
</dbReference>
<feature type="transmembrane region" description="Helical" evidence="2">
    <location>
        <begin position="997"/>
        <end position="1021"/>
    </location>
</feature>
<feature type="transmembrane region" description="Helical" evidence="2">
    <location>
        <begin position="848"/>
        <end position="866"/>
    </location>
</feature>
<feature type="domain" description="Heterokaryon incompatibility" evidence="3">
    <location>
        <begin position="205"/>
        <end position="356"/>
    </location>
</feature>
<comment type="caution">
    <text evidence="4">The sequence shown here is derived from an EMBL/GenBank/DDBJ whole genome shotgun (WGS) entry which is preliminary data.</text>
</comment>
<feature type="transmembrane region" description="Helical" evidence="2">
    <location>
        <begin position="902"/>
        <end position="924"/>
    </location>
</feature>
<dbReference type="Gene3D" id="1.20.1250.20">
    <property type="entry name" value="MFS general substrate transporter like domains"/>
    <property type="match status" value="1"/>
</dbReference>
<feature type="transmembrane region" description="Helical" evidence="2">
    <location>
        <begin position="936"/>
        <end position="959"/>
    </location>
</feature>
<feature type="transmembrane region" description="Helical" evidence="2">
    <location>
        <begin position="1120"/>
        <end position="1139"/>
    </location>
</feature>
<keyword evidence="2" id="KW-1133">Transmembrane helix</keyword>